<keyword evidence="3" id="KW-1003">Cell membrane</keyword>
<organism evidence="9 10">
    <name type="scientific">Kerstersia gyiorum</name>
    <dbReference type="NCBI Taxonomy" id="206506"/>
    <lineage>
        <taxon>Bacteria</taxon>
        <taxon>Pseudomonadati</taxon>
        <taxon>Pseudomonadota</taxon>
        <taxon>Betaproteobacteria</taxon>
        <taxon>Burkholderiales</taxon>
        <taxon>Alcaligenaceae</taxon>
        <taxon>Kerstersia</taxon>
    </lineage>
</organism>
<keyword evidence="4 7" id="KW-0812">Transmembrane</keyword>
<comment type="subunit">
    <text evidence="7">The complex comprises the extracytoplasmic solute receptor protein and the two transmembrane proteins.</text>
</comment>
<accession>A0A171KTZ1</accession>
<evidence type="ECO:0000256" key="6">
    <source>
        <dbReference type="ARBA" id="ARBA00023136"/>
    </source>
</evidence>
<evidence type="ECO:0000259" key="8">
    <source>
        <dbReference type="Pfam" id="PF04290"/>
    </source>
</evidence>
<feature type="transmembrane region" description="Helical" evidence="7">
    <location>
        <begin position="101"/>
        <end position="122"/>
    </location>
</feature>
<gene>
    <name evidence="9" type="ORF">AAV32_04560</name>
</gene>
<evidence type="ECO:0000256" key="1">
    <source>
        <dbReference type="ARBA" id="ARBA00004651"/>
    </source>
</evidence>
<dbReference type="STRING" id="206506.AAV32_04560"/>
<keyword evidence="5 7" id="KW-1133">Transmembrane helix</keyword>
<keyword evidence="7" id="KW-0997">Cell inner membrane</keyword>
<keyword evidence="2 7" id="KW-0813">Transport</keyword>
<evidence type="ECO:0000313" key="10">
    <source>
        <dbReference type="Proteomes" id="UP000078084"/>
    </source>
</evidence>
<comment type="function">
    <text evidence="7">Part of the tripartite ATP-independent periplasmic (TRAP) transport system.</text>
</comment>
<evidence type="ECO:0000256" key="3">
    <source>
        <dbReference type="ARBA" id="ARBA00022475"/>
    </source>
</evidence>
<feature type="transmembrane region" description="Helical" evidence="7">
    <location>
        <begin position="142"/>
        <end position="165"/>
    </location>
</feature>
<proteinExistence type="inferred from homology"/>
<evidence type="ECO:0000256" key="2">
    <source>
        <dbReference type="ARBA" id="ARBA00022448"/>
    </source>
</evidence>
<dbReference type="AlphaFoldDB" id="A0A171KTZ1"/>
<comment type="subcellular location">
    <subcellularLocation>
        <location evidence="7">Cell inner membrane</location>
        <topology evidence="7">Multi-pass membrane protein</topology>
    </subcellularLocation>
    <subcellularLocation>
        <location evidence="1">Cell membrane</location>
        <topology evidence="1">Multi-pass membrane protein</topology>
    </subcellularLocation>
</comment>
<comment type="caution">
    <text evidence="9">The sequence shown here is derived from an EMBL/GenBank/DDBJ whole genome shotgun (WGS) entry which is preliminary data.</text>
</comment>
<dbReference type="EMBL" id="LBNE01000002">
    <property type="protein sequence ID" value="KKO72358.1"/>
    <property type="molecule type" value="Genomic_DNA"/>
</dbReference>
<comment type="similarity">
    <text evidence="7">Belongs to the TRAP transporter small permease family.</text>
</comment>
<feature type="domain" description="Tripartite ATP-independent periplasmic transporters DctQ component" evidence="8">
    <location>
        <begin position="40"/>
        <end position="169"/>
    </location>
</feature>
<dbReference type="RefSeq" id="WP_068368136.1">
    <property type="nucleotide sequence ID" value="NZ_JALJXQ010000002.1"/>
</dbReference>
<keyword evidence="6 7" id="KW-0472">Membrane</keyword>
<evidence type="ECO:0000256" key="4">
    <source>
        <dbReference type="ARBA" id="ARBA00022692"/>
    </source>
</evidence>
<dbReference type="GO" id="GO:0022857">
    <property type="term" value="F:transmembrane transporter activity"/>
    <property type="evidence" value="ECO:0007669"/>
    <property type="project" value="UniProtKB-UniRule"/>
</dbReference>
<protein>
    <recommendedName>
        <fullName evidence="7">TRAP transporter small permease protein</fullName>
    </recommendedName>
</protein>
<sequence length="178" mass="19144">MSDLISRRTAGVACAWTRAVTYACKLFAVAGGILFVLEAMMSVVSVLGRLFFATPVPGDYELVQVMSAMGIAMCLPYCQIRRGHVFVDFFTLWASAGVVKVLNALAALALALVAFLLAARSYEGMVEMHDYGETSMVISLPVWWGYVPVAPSFVLLGLAALLTLVQDVRLPAPQAVHA</sequence>
<feature type="transmembrane region" description="Helical" evidence="7">
    <location>
        <begin position="62"/>
        <end position="80"/>
    </location>
</feature>
<evidence type="ECO:0000256" key="5">
    <source>
        <dbReference type="ARBA" id="ARBA00022989"/>
    </source>
</evidence>
<dbReference type="InterPro" id="IPR055348">
    <property type="entry name" value="DctQ"/>
</dbReference>
<dbReference type="Pfam" id="PF04290">
    <property type="entry name" value="DctQ"/>
    <property type="match status" value="1"/>
</dbReference>
<dbReference type="PATRIC" id="fig|206506.3.peg.988"/>
<dbReference type="Proteomes" id="UP000078084">
    <property type="component" value="Unassembled WGS sequence"/>
</dbReference>
<evidence type="ECO:0000313" key="9">
    <source>
        <dbReference type="EMBL" id="KKO72358.1"/>
    </source>
</evidence>
<keyword evidence="10" id="KW-1185">Reference proteome</keyword>
<feature type="transmembrane region" description="Helical" evidence="7">
    <location>
        <begin position="26"/>
        <end position="50"/>
    </location>
</feature>
<dbReference type="GO" id="GO:0005886">
    <property type="term" value="C:plasma membrane"/>
    <property type="evidence" value="ECO:0007669"/>
    <property type="project" value="UniProtKB-SubCell"/>
</dbReference>
<evidence type="ECO:0000256" key="7">
    <source>
        <dbReference type="RuleBase" id="RU369079"/>
    </source>
</evidence>
<name>A0A171KTZ1_9BURK</name>
<reference evidence="9 10" key="1">
    <citation type="submission" date="2015-04" db="EMBL/GenBank/DDBJ databases">
        <title>Genome sequence of Kerstersia gyiorum CG1.</title>
        <authorList>
            <person name="Greninger A.L."/>
            <person name="Kozyreva V."/>
            <person name="Chaturvedi V."/>
        </authorList>
    </citation>
    <scope>NUCLEOTIDE SEQUENCE [LARGE SCALE GENOMIC DNA]</scope>
    <source>
        <strain evidence="9 10">CG1</strain>
    </source>
</reference>